<evidence type="ECO:0000313" key="2">
    <source>
        <dbReference type="EMBL" id="KAK9036872.1"/>
    </source>
</evidence>
<organism evidence="2 3">
    <name type="scientific">Hibiscus sabdariffa</name>
    <name type="common">roselle</name>
    <dbReference type="NCBI Taxonomy" id="183260"/>
    <lineage>
        <taxon>Eukaryota</taxon>
        <taxon>Viridiplantae</taxon>
        <taxon>Streptophyta</taxon>
        <taxon>Embryophyta</taxon>
        <taxon>Tracheophyta</taxon>
        <taxon>Spermatophyta</taxon>
        <taxon>Magnoliopsida</taxon>
        <taxon>eudicotyledons</taxon>
        <taxon>Gunneridae</taxon>
        <taxon>Pentapetalae</taxon>
        <taxon>rosids</taxon>
        <taxon>malvids</taxon>
        <taxon>Malvales</taxon>
        <taxon>Malvaceae</taxon>
        <taxon>Malvoideae</taxon>
        <taxon>Hibiscus</taxon>
    </lineage>
</organism>
<protein>
    <recommendedName>
        <fullName evidence="1">RNase H type-1 domain-containing protein</fullName>
    </recommendedName>
</protein>
<dbReference type="Proteomes" id="UP001396334">
    <property type="component" value="Unassembled WGS sequence"/>
</dbReference>
<name>A0ABR2THN1_9ROSI</name>
<accession>A0ABR2THN1</accession>
<keyword evidence="3" id="KW-1185">Reference proteome</keyword>
<reference evidence="2 3" key="1">
    <citation type="journal article" date="2024" name="G3 (Bethesda)">
        <title>Genome assembly of Hibiscus sabdariffa L. provides insights into metabolisms of medicinal natural products.</title>
        <authorList>
            <person name="Kim T."/>
        </authorList>
    </citation>
    <scope>NUCLEOTIDE SEQUENCE [LARGE SCALE GENOMIC DNA]</scope>
    <source>
        <strain evidence="2">TK-2024</strain>
        <tissue evidence="2">Old leaves</tissue>
    </source>
</reference>
<gene>
    <name evidence="2" type="ORF">V6N11_021796</name>
</gene>
<feature type="domain" description="RNase H type-1" evidence="1">
    <location>
        <begin position="65"/>
        <end position="131"/>
    </location>
</feature>
<evidence type="ECO:0000313" key="3">
    <source>
        <dbReference type="Proteomes" id="UP001396334"/>
    </source>
</evidence>
<evidence type="ECO:0000259" key="1">
    <source>
        <dbReference type="Pfam" id="PF13456"/>
    </source>
</evidence>
<sequence length="159" mass="18165">MEWLEVCSTVLDMEQFTFLLVLVWNVWNRRNRWTHSNQMIPARLVSEYAKIVMADFQSASENPVSNEWDRVIIEGDAWGIVDRLRAGELDESVAATYLTEAWTTLKREAGMAVQFVPREANQAAHELARFCCNGPNEFNFVHAIPPCISDIVINDAIYG</sequence>
<dbReference type="EMBL" id="JBBPBN010000005">
    <property type="protein sequence ID" value="KAK9036872.1"/>
    <property type="molecule type" value="Genomic_DNA"/>
</dbReference>
<dbReference type="Pfam" id="PF13456">
    <property type="entry name" value="RVT_3"/>
    <property type="match status" value="1"/>
</dbReference>
<comment type="caution">
    <text evidence="2">The sequence shown here is derived from an EMBL/GenBank/DDBJ whole genome shotgun (WGS) entry which is preliminary data.</text>
</comment>
<dbReference type="InterPro" id="IPR002156">
    <property type="entry name" value="RNaseH_domain"/>
</dbReference>
<proteinExistence type="predicted"/>